<sequence length="88" mass="9660">MGRPGLIRSGPNRSGPIRCFFSLRYLGRFLTFRIFGAVEREICSSSSALPFASRTNRSRPVVARFLEAGSESALLPKKGALTLESRAL</sequence>
<proteinExistence type="predicted"/>
<organism evidence="1 2">
    <name type="scientific">Musa troglodytarum</name>
    <name type="common">fe'i banana</name>
    <dbReference type="NCBI Taxonomy" id="320322"/>
    <lineage>
        <taxon>Eukaryota</taxon>
        <taxon>Viridiplantae</taxon>
        <taxon>Streptophyta</taxon>
        <taxon>Embryophyta</taxon>
        <taxon>Tracheophyta</taxon>
        <taxon>Spermatophyta</taxon>
        <taxon>Magnoliopsida</taxon>
        <taxon>Liliopsida</taxon>
        <taxon>Zingiberales</taxon>
        <taxon>Musaceae</taxon>
        <taxon>Musa</taxon>
    </lineage>
</organism>
<keyword evidence="2" id="KW-1185">Reference proteome</keyword>
<protein>
    <submittedName>
        <fullName evidence="1">Uncharacterized protein</fullName>
    </submittedName>
</protein>
<accession>A0A9E7K028</accession>
<gene>
    <name evidence="1" type="ORF">MUK42_31586</name>
</gene>
<dbReference type="AlphaFoldDB" id="A0A9E7K028"/>
<dbReference type="Proteomes" id="UP001055439">
    <property type="component" value="Chromosome 4"/>
</dbReference>
<dbReference type="EMBL" id="CP097506">
    <property type="protein sequence ID" value="URE00021.1"/>
    <property type="molecule type" value="Genomic_DNA"/>
</dbReference>
<name>A0A9E7K028_9LILI</name>
<evidence type="ECO:0000313" key="2">
    <source>
        <dbReference type="Proteomes" id="UP001055439"/>
    </source>
</evidence>
<reference evidence="1" key="1">
    <citation type="submission" date="2022-05" db="EMBL/GenBank/DDBJ databases">
        <title>The Musa troglodytarum L. genome provides insights into the mechanism of non-climacteric behaviour and enrichment of carotenoids.</title>
        <authorList>
            <person name="Wang J."/>
        </authorList>
    </citation>
    <scope>NUCLEOTIDE SEQUENCE</scope>
    <source>
        <tissue evidence="1">Leaf</tissue>
    </source>
</reference>
<evidence type="ECO:0000313" key="1">
    <source>
        <dbReference type="EMBL" id="URE00021.1"/>
    </source>
</evidence>